<gene>
    <name evidence="3" type="ORF">JIV24_19570</name>
</gene>
<dbReference type="Proteomes" id="UP000605676">
    <property type="component" value="Unassembled WGS sequence"/>
</dbReference>
<dbReference type="PROSITE" id="PS52015">
    <property type="entry name" value="TONB_CTD"/>
    <property type="match status" value="1"/>
</dbReference>
<feature type="signal peptide" evidence="1">
    <location>
        <begin position="1"/>
        <end position="23"/>
    </location>
</feature>
<keyword evidence="1" id="KW-0732">Signal</keyword>
<evidence type="ECO:0000259" key="2">
    <source>
        <dbReference type="PROSITE" id="PS52015"/>
    </source>
</evidence>
<keyword evidence="4" id="KW-1185">Reference proteome</keyword>
<dbReference type="PANTHER" id="PTHR33446">
    <property type="entry name" value="PROTEIN TONB-RELATED"/>
    <property type="match status" value="1"/>
</dbReference>
<dbReference type="Gene3D" id="3.30.1150.10">
    <property type="match status" value="1"/>
</dbReference>
<protein>
    <submittedName>
        <fullName evidence="3">Energy transducer TonB</fullName>
    </submittedName>
</protein>
<dbReference type="Pfam" id="PF03544">
    <property type="entry name" value="TonB_C"/>
    <property type="match status" value="1"/>
</dbReference>
<dbReference type="PANTHER" id="PTHR33446:SF2">
    <property type="entry name" value="PROTEIN TONB"/>
    <property type="match status" value="1"/>
</dbReference>
<dbReference type="InterPro" id="IPR051045">
    <property type="entry name" value="TonB-dependent_transducer"/>
</dbReference>
<dbReference type="InterPro" id="IPR037682">
    <property type="entry name" value="TonB_C"/>
</dbReference>
<comment type="caution">
    <text evidence="3">The sequence shown here is derived from an EMBL/GenBank/DDBJ whole genome shotgun (WGS) entry which is preliminary data.</text>
</comment>
<organism evidence="3 4">
    <name type="scientific">Carboxylicivirga marina</name>
    <dbReference type="NCBI Taxonomy" id="2800988"/>
    <lineage>
        <taxon>Bacteria</taxon>
        <taxon>Pseudomonadati</taxon>
        <taxon>Bacteroidota</taxon>
        <taxon>Bacteroidia</taxon>
        <taxon>Marinilabiliales</taxon>
        <taxon>Marinilabiliaceae</taxon>
        <taxon>Carboxylicivirga</taxon>
    </lineage>
</organism>
<evidence type="ECO:0000313" key="4">
    <source>
        <dbReference type="Proteomes" id="UP000605676"/>
    </source>
</evidence>
<evidence type="ECO:0000313" key="3">
    <source>
        <dbReference type="EMBL" id="MBK3519553.1"/>
    </source>
</evidence>
<evidence type="ECO:0000256" key="1">
    <source>
        <dbReference type="SAM" id="SignalP"/>
    </source>
</evidence>
<dbReference type="EMBL" id="JAENRR010000075">
    <property type="protein sequence ID" value="MBK3519553.1"/>
    <property type="molecule type" value="Genomic_DNA"/>
</dbReference>
<dbReference type="InterPro" id="IPR037066">
    <property type="entry name" value="Plug_dom_sf"/>
</dbReference>
<dbReference type="PROSITE" id="PS51257">
    <property type="entry name" value="PROKAR_LIPOPROTEIN"/>
    <property type="match status" value="1"/>
</dbReference>
<feature type="chain" id="PRO_5045716312" evidence="1">
    <location>
        <begin position="24"/>
        <end position="211"/>
    </location>
</feature>
<name>A0ABS1HQP4_9BACT</name>
<accession>A0ABS1HQP4</accession>
<proteinExistence type="predicted"/>
<dbReference type="SUPFAM" id="SSF74653">
    <property type="entry name" value="TolA/TonB C-terminal domain"/>
    <property type="match status" value="1"/>
</dbReference>
<dbReference type="Gene3D" id="2.170.130.10">
    <property type="entry name" value="TonB-dependent receptor, plug domain"/>
    <property type="match status" value="1"/>
</dbReference>
<sequence>MKASHLLPSLIILLSCMSNTLVAQDVITDINVYTAVDKMPRLKGAGKDISQHIRKQVDYNDSFKLRGVEGDVWVSFVVTFYGEVMQVVVEKGIDSELDALVVEALKESSKWKPGELDKKKVNTKMRLPIRFILSNSERHMARQLKVLDEQDKRPLFILDDKLIEGLVQVHDYNVESIRIIKGEKAIKLYGDRAENGVVVITSKNGTNPHRF</sequence>
<reference evidence="3 4" key="1">
    <citation type="submission" date="2021-01" db="EMBL/GenBank/DDBJ databases">
        <title>Carboxyliciviraga sp.nov., isolated from coastal sediments.</title>
        <authorList>
            <person name="Lu D."/>
            <person name="Zhang T."/>
        </authorList>
    </citation>
    <scope>NUCLEOTIDE SEQUENCE [LARGE SCALE GENOMIC DNA]</scope>
    <source>
        <strain evidence="3 4">N1Y132</strain>
    </source>
</reference>
<dbReference type="RefSeq" id="WP_200466772.1">
    <property type="nucleotide sequence ID" value="NZ_JAENRR010000075.1"/>
</dbReference>
<feature type="domain" description="TonB C-terminal" evidence="2">
    <location>
        <begin position="44"/>
        <end position="140"/>
    </location>
</feature>